<dbReference type="UniPathway" id="UPA00214"/>
<evidence type="ECO:0000256" key="8">
    <source>
        <dbReference type="ARBA" id="ARBA00023235"/>
    </source>
</evidence>
<dbReference type="AlphaFoldDB" id="A0A520MZD7"/>
<proteinExistence type="inferred from homology"/>
<dbReference type="EMBL" id="SHBE01000003">
    <property type="protein sequence ID" value="RZO26581.1"/>
    <property type="molecule type" value="Genomic_DNA"/>
</dbReference>
<feature type="domain" description="NAD-dependent epimerase/dehydratase" evidence="11">
    <location>
        <begin position="4"/>
        <end position="261"/>
    </location>
</feature>
<reference evidence="12 13" key="1">
    <citation type="submission" date="2019-02" db="EMBL/GenBank/DDBJ databases">
        <title>Prokaryotic population dynamics and viral predation in marine succession experiment using metagenomics: the confinement effect.</title>
        <authorList>
            <person name="Haro-Moreno J.M."/>
            <person name="Rodriguez-Valera F."/>
            <person name="Lopez-Perez M."/>
        </authorList>
    </citation>
    <scope>NUCLEOTIDE SEQUENCE [LARGE SCALE GENOMIC DNA]</scope>
    <source>
        <strain evidence="12">MED-G159</strain>
    </source>
</reference>
<comment type="similarity">
    <text evidence="4">Belongs to the NAD(P)-dependent epimerase/dehydratase family.</text>
</comment>
<evidence type="ECO:0000259" key="11">
    <source>
        <dbReference type="Pfam" id="PF01370"/>
    </source>
</evidence>
<accession>A0A520MZD7</accession>
<dbReference type="InterPro" id="IPR036291">
    <property type="entry name" value="NAD(P)-bd_dom_sf"/>
</dbReference>
<dbReference type="Gene3D" id="3.90.25.10">
    <property type="entry name" value="UDP-galactose 4-epimerase, domain 1"/>
    <property type="match status" value="1"/>
</dbReference>
<dbReference type="InterPro" id="IPR005886">
    <property type="entry name" value="UDP_G4E"/>
</dbReference>
<evidence type="ECO:0000313" key="12">
    <source>
        <dbReference type="EMBL" id="RZO26581.1"/>
    </source>
</evidence>
<comment type="caution">
    <text evidence="12">The sequence shown here is derived from an EMBL/GenBank/DDBJ whole genome shotgun (WGS) entry which is preliminary data.</text>
</comment>
<evidence type="ECO:0000256" key="9">
    <source>
        <dbReference type="ARBA" id="ARBA00031367"/>
    </source>
</evidence>
<comment type="pathway">
    <text evidence="3">Carbohydrate metabolism; galactose metabolism.</text>
</comment>
<evidence type="ECO:0000256" key="5">
    <source>
        <dbReference type="ARBA" id="ARBA00013189"/>
    </source>
</evidence>
<evidence type="ECO:0000256" key="1">
    <source>
        <dbReference type="ARBA" id="ARBA00000083"/>
    </source>
</evidence>
<keyword evidence="7" id="KW-0520">NAD</keyword>
<evidence type="ECO:0000256" key="7">
    <source>
        <dbReference type="ARBA" id="ARBA00023027"/>
    </source>
</evidence>
<gene>
    <name evidence="12" type="primary">galE</name>
    <name evidence="12" type="ORF">EVA92_02220</name>
</gene>
<dbReference type="Proteomes" id="UP000315825">
    <property type="component" value="Unassembled WGS sequence"/>
</dbReference>
<evidence type="ECO:0000256" key="3">
    <source>
        <dbReference type="ARBA" id="ARBA00004947"/>
    </source>
</evidence>
<dbReference type="PRINTS" id="PR01713">
    <property type="entry name" value="NUCEPIMERASE"/>
</dbReference>
<dbReference type="PANTHER" id="PTHR43725">
    <property type="entry name" value="UDP-GLUCOSE 4-EPIMERASE"/>
    <property type="match status" value="1"/>
</dbReference>
<dbReference type="InterPro" id="IPR001509">
    <property type="entry name" value="Epimerase_deHydtase"/>
</dbReference>
<dbReference type="NCBIfam" id="TIGR01179">
    <property type="entry name" value="galE"/>
    <property type="match status" value="1"/>
</dbReference>
<sequence>MGNILVTGAAGYIGSAFCLEGIQRGYKIFGVDNFSNSSAEVVDFLSSSFPDNFNFIKSDLCKKEALQGEFFSKMKIDYVVHFAGFKSVIESQNNPSLYWDNNVSSTRNLTDFILEKDIKGLLFSSSASVYGDCDIQPVNEKTPLKPMSTYGATKKENELILKDLADSHNLKSISLRYFNPVGSVKNLPKCKPRQDSKNLIDNIVDVCTGQTKNLTIFGDDYSTSDGTAERDYIHIEDLVYAHFEALNHFNHINGFDVFNIGTGKSVSVKQIVKTFKESNGVDFAVEISKRREGDVPICYADANKAKKLLNWETKKSLREMCIDAWSCYK</sequence>
<dbReference type="Gene3D" id="3.40.50.720">
    <property type="entry name" value="NAD(P)-binding Rossmann-like Domain"/>
    <property type="match status" value="1"/>
</dbReference>
<dbReference type="GO" id="GO:0006012">
    <property type="term" value="P:galactose metabolic process"/>
    <property type="evidence" value="ECO:0007669"/>
    <property type="project" value="UniProtKB-UniPathway"/>
</dbReference>
<comment type="cofactor">
    <cofactor evidence="2">
        <name>NAD(+)</name>
        <dbReference type="ChEBI" id="CHEBI:57540"/>
    </cofactor>
</comment>
<evidence type="ECO:0000256" key="4">
    <source>
        <dbReference type="ARBA" id="ARBA00007637"/>
    </source>
</evidence>
<dbReference type="SUPFAM" id="SSF51735">
    <property type="entry name" value="NAD(P)-binding Rossmann-fold domains"/>
    <property type="match status" value="1"/>
</dbReference>
<evidence type="ECO:0000313" key="13">
    <source>
        <dbReference type="Proteomes" id="UP000315825"/>
    </source>
</evidence>
<evidence type="ECO:0000256" key="2">
    <source>
        <dbReference type="ARBA" id="ARBA00001911"/>
    </source>
</evidence>
<protein>
    <recommendedName>
        <fullName evidence="6">UDP-glucose 4-epimerase</fullName>
        <ecNumber evidence="5">5.1.3.2</ecNumber>
    </recommendedName>
    <alternativeName>
        <fullName evidence="10">Galactowaldenase</fullName>
    </alternativeName>
    <alternativeName>
        <fullName evidence="9">UDP-galactose 4-epimerase</fullName>
    </alternativeName>
</protein>
<name>A0A520MZD7_9GAMM</name>
<dbReference type="EC" id="5.1.3.2" evidence="5"/>
<comment type="catalytic activity">
    <reaction evidence="1">
        <text>UDP-alpha-D-glucose = UDP-alpha-D-galactose</text>
        <dbReference type="Rhea" id="RHEA:22168"/>
        <dbReference type="ChEBI" id="CHEBI:58885"/>
        <dbReference type="ChEBI" id="CHEBI:66914"/>
        <dbReference type="EC" id="5.1.3.2"/>
    </reaction>
</comment>
<dbReference type="GO" id="GO:0003978">
    <property type="term" value="F:UDP-glucose 4-epimerase activity"/>
    <property type="evidence" value="ECO:0007669"/>
    <property type="project" value="UniProtKB-EC"/>
</dbReference>
<organism evidence="12 13">
    <name type="scientific">SAR86 cluster bacterium</name>
    <dbReference type="NCBI Taxonomy" id="2030880"/>
    <lineage>
        <taxon>Bacteria</taxon>
        <taxon>Pseudomonadati</taxon>
        <taxon>Pseudomonadota</taxon>
        <taxon>Gammaproteobacteria</taxon>
        <taxon>SAR86 cluster</taxon>
    </lineage>
</organism>
<dbReference type="Pfam" id="PF01370">
    <property type="entry name" value="Epimerase"/>
    <property type="match status" value="1"/>
</dbReference>
<evidence type="ECO:0000256" key="10">
    <source>
        <dbReference type="ARBA" id="ARBA00033067"/>
    </source>
</evidence>
<keyword evidence="8 12" id="KW-0413">Isomerase</keyword>
<evidence type="ECO:0000256" key="6">
    <source>
        <dbReference type="ARBA" id="ARBA00018569"/>
    </source>
</evidence>